<evidence type="ECO:0000313" key="4">
    <source>
        <dbReference type="EMBL" id="TAA23327.1"/>
    </source>
</evidence>
<feature type="signal peptide" evidence="2">
    <location>
        <begin position="1"/>
        <end position="25"/>
    </location>
</feature>
<protein>
    <submittedName>
        <fullName evidence="4">DUF2059 domain-containing protein</fullName>
    </submittedName>
</protein>
<name>A0A4Q8L6G3_9GAMM</name>
<feature type="compositionally biased region" description="Low complexity" evidence="1">
    <location>
        <begin position="183"/>
        <end position="246"/>
    </location>
</feature>
<dbReference type="Proteomes" id="UP000292627">
    <property type="component" value="Unassembled WGS sequence"/>
</dbReference>
<dbReference type="RefSeq" id="WP_130552352.1">
    <property type="nucleotide sequence ID" value="NZ_SHMC01000006.1"/>
</dbReference>
<evidence type="ECO:0000256" key="1">
    <source>
        <dbReference type="SAM" id="MobiDB-lite"/>
    </source>
</evidence>
<sequence length="246" mass="27036">MPRRRFTSVLLLLSLLAAVCAPALARVPTDEEIDRLLAASRAQSMLAAIQPQVEAMQREQFAQLTQGKTLTPQQQAEIQQIQARTSEIVRQSLAWEQMRPVYLDVYRKTFDDDDVKAMTKFYESKAGQRLLDRTPTMMQSLMVGIQQKMIPQLEALQAEVKTVSAEPLPAPPVSPPEERRKPATTSSTRKKATSSSKKSSTKSSTKKSSSSKSSTGKSGSTKASTTKKATTSKTPTKKTTTTKKAS</sequence>
<feature type="region of interest" description="Disordered" evidence="1">
    <location>
        <begin position="165"/>
        <end position="246"/>
    </location>
</feature>
<dbReference type="OrthoDB" id="490569at2"/>
<feature type="chain" id="PRO_5020403559" evidence="2">
    <location>
        <begin position="26"/>
        <end position="246"/>
    </location>
</feature>
<organism evidence="4 5">
    <name type="scientific">Pseudoxanthomonas winnipegensis</name>
    <dbReference type="NCBI Taxonomy" id="2480810"/>
    <lineage>
        <taxon>Bacteria</taxon>
        <taxon>Pseudomonadati</taxon>
        <taxon>Pseudomonadota</taxon>
        <taxon>Gammaproteobacteria</taxon>
        <taxon>Lysobacterales</taxon>
        <taxon>Lysobacteraceae</taxon>
        <taxon>Pseudoxanthomonas</taxon>
    </lineage>
</organism>
<accession>A0A4Q8L6G3</accession>
<comment type="caution">
    <text evidence="4">The sequence shown here is derived from an EMBL/GenBank/DDBJ whole genome shotgun (WGS) entry which is preliminary data.</text>
</comment>
<proteinExistence type="predicted"/>
<evidence type="ECO:0000313" key="5">
    <source>
        <dbReference type="Proteomes" id="UP000292627"/>
    </source>
</evidence>
<dbReference type="AlphaFoldDB" id="A0A4Q8L6G3"/>
<keyword evidence="2" id="KW-0732">Signal</keyword>
<feature type="domain" description="DUF2059" evidence="3">
    <location>
        <begin position="96"/>
        <end position="149"/>
    </location>
</feature>
<evidence type="ECO:0000256" key="2">
    <source>
        <dbReference type="SAM" id="SignalP"/>
    </source>
</evidence>
<dbReference type="InterPro" id="IPR018637">
    <property type="entry name" value="DUF2059"/>
</dbReference>
<reference evidence="4 5" key="1">
    <citation type="submission" date="2019-02" db="EMBL/GenBank/DDBJ databases">
        <title>WGS of Pseudoxanthomonas species novum from clinical isolates.</title>
        <authorList>
            <person name="Bernier A.-M."/>
            <person name="Bernard K."/>
            <person name="Vachon A."/>
        </authorList>
    </citation>
    <scope>NUCLEOTIDE SEQUENCE [LARGE SCALE GENOMIC DNA]</scope>
    <source>
        <strain evidence="4 5">NML171200</strain>
    </source>
</reference>
<dbReference type="Pfam" id="PF09832">
    <property type="entry name" value="DUF2059"/>
    <property type="match status" value="1"/>
</dbReference>
<evidence type="ECO:0000259" key="3">
    <source>
        <dbReference type="Pfam" id="PF09832"/>
    </source>
</evidence>
<gene>
    <name evidence="4" type="ORF">EA660_15460</name>
</gene>
<dbReference type="EMBL" id="SHMC01000006">
    <property type="protein sequence ID" value="TAA23327.1"/>
    <property type="molecule type" value="Genomic_DNA"/>
</dbReference>